<dbReference type="Ensembl" id="ENSVKKT00000011236.1">
    <property type="protein sequence ID" value="ENSVKKP00000010973.1"/>
    <property type="gene ID" value="ENSVKKG00000007700.1"/>
</dbReference>
<gene>
    <name evidence="3" type="primary">CUNH4orf19</name>
</gene>
<feature type="region of interest" description="Disordered" evidence="2">
    <location>
        <begin position="131"/>
        <end position="159"/>
    </location>
</feature>
<dbReference type="Pfam" id="PF15770">
    <property type="entry name" value="DUF4699"/>
    <property type="match status" value="1"/>
</dbReference>
<sequence>MGCRCCKMIQSYIFDPQELQTSGYVNEINNYKSDEQDGGKLKCKHSNDIQVHKNELQNVDFQSAANTHKLNNTKDVVWNHRSTALCEEGLGNLVEKCSFTINGIHSYSAVNFNPSTNQSKEICTHLNSGQLQDPSVKRVSQPKMCEKHEDQPKPTSEATRSVHYEEFQNTCENIPSAQSAISETQGSGIHVPGPNESPDASCPRKQRAAGNTSLLTNRTCRAQSTECLPRYKPSCESESCDSGDEPCRVCVKDKSSREAPSPHIETDAAEGAMCVCHKEVDRELEEEEEEDAEVAEALAALEAATAGEDSDEEEDY</sequence>
<dbReference type="PANTHER" id="PTHR16106">
    <property type="entry name" value="CHROMOSOME 4 OPEN READING FRAME 19"/>
    <property type="match status" value="1"/>
</dbReference>
<protein>
    <submittedName>
        <fullName evidence="3">Chromosome 4 open reading frame 19</fullName>
    </submittedName>
</protein>
<evidence type="ECO:0000313" key="4">
    <source>
        <dbReference type="Proteomes" id="UP000694545"/>
    </source>
</evidence>
<dbReference type="GeneID" id="123017086"/>
<name>A0A8D2JIU2_VARKO</name>
<feature type="region of interest" description="Disordered" evidence="2">
    <location>
        <begin position="180"/>
        <end position="208"/>
    </location>
</feature>
<evidence type="ECO:0000256" key="1">
    <source>
        <dbReference type="SAM" id="Coils"/>
    </source>
</evidence>
<organism evidence="3 4">
    <name type="scientific">Varanus komodoensis</name>
    <name type="common">Komodo dragon</name>
    <dbReference type="NCBI Taxonomy" id="61221"/>
    <lineage>
        <taxon>Eukaryota</taxon>
        <taxon>Metazoa</taxon>
        <taxon>Chordata</taxon>
        <taxon>Craniata</taxon>
        <taxon>Vertebrata</taxon>
        <taxon>Euteleostomi</taxon>
        <taxon>Lepidosauria</taxon>
        <taxon>Squamata</taxon>
        <taxon>Bifurcata</taxon>
        <taxon>Unidentata</taxon>
        <taxon>Episquamata</taxon>
        <taxon>Toxicofera</taxon>
        <taxon>Anguimorpha</taxon>
        <taxon>Paleoanguimorpha</taxon>
        <taxon>Varanoidea</taxon>
        <taxon>Varanidae</taxon>
        <taxon>Varanus</taxon>
    </lineage>
</organism>
<dbReference type="CTD" id="55286"/>
<dbReference type="AlphaFoldDB" id="A0A8D2JIU2"/>
<reference evidence="3" key="1">
    <citation type="submission" date="2025-08" db="UniProtKB">
        <authorList>
            <consortium name="Ensembl"/>
        </authorList>
    </citation>
    <scope>IDENTIFICATION</scope>
</reference>
<dbReference type="InterPro" id="IPR031528">
    <property type="entry name" value="C4orf19"/>
</dbReference>
<dbReference type="OMA" id="YPQLWGS"/>
<accession>A0A8D2JIU2</accession>
<evidence type="ECO:0000256" key="2">
    <source>
        <dbReference type="SAM" id="MobiDB-lite"/>
    </source>
</evidence>
<dbReference type="RefSeq" id="XP_044274146.1">
    <property type="nucleotide sequence ID" value="XM_044418211.1"/>
</dbReference>
<proteinExistence type="predicted"/>
<dbReference type="PANTHER" id="PTHR16106:SF3">
    <property type="entry name" value="CHROMOSOME 4 OPEN READING FRAME 19"/>
    <property type="match status" value="1"/>
</dbReference>
<dbReference type="KEGG" id="vko:123017086"/>
<dbReference type="OrthoDB" id="8773301at2759"/>
<reference evidence="3" key="2">
    <citation type="submission" date="2025-09" db="UniProtKB">
        <authorList>
            <consortium name="Ensembl"/>
        </authorList>
    </citation>
    <scope>IDENTIFICATION</scope>
</reference>
<feature type="coiled-coil region" evidence="1">
    <location>
        <begin position="277"/>
        <end position="304"/>
    </location>
</feature>
<keyword evidence="4" id="KW-1185">Reference proteome</keyword>
<dbReference type="Proteomes" id="UP000694545">
    <property type="component" value="Unplaced"/>
</dbReference>
<evidence type="ECO:0000313" key="3">
    <source>
        <dbReference type="Ensembl" id="ENSVKKP00000010973.1"/>
    </source>
</evidence>
<keyword evidence="1" id="KW-0175">Coiled coil</keyword>